<evidence type="ECO:0000259" key="4">
    <source>
        <dbReference type="PROSITE" id="PS50198"/>
    </source>
</evidence>
<evidence type="ECO:0000259" key="3">
    <source>
        <dbReference type="PROSITE" id="PS50006"/>
    </source>
</evidence>
<feature type="domain" description="FHA" evidence="3">
    <location>
        <begin position="110"/>
        <end position="161"/>
    </location>
</feature>
<dbReference type="InterPro" id="IPR050923">
    <property type="entry name" value="Cell_Proc_Reg/RNA_Proc"/>
</dbReference>
<accession>A0A0S4J8C1</accession>
<dbReference type="PROSITE" id="PS50006">
    <property type="entry name" value="FHA_DOMAIN"/>
    <property type="match status" value="1"/>
</dbReference>
<dbReference type="PANTHER" id="PTHR23308">
    <property type="entry name" value="NUCLEAR INHIBITOR OF PROTEIN PHOSPHATASE-1"/>
    <property type="match status" value="1"/>
</dbReference>
<evidence type="ECO:0008006" key="7">
    <source>
        <dbReference type="Google" id="ProtNLM"/>
    </source>
</evidence>
<dbReference type="Proteomes" id="UP000051952">
    <property type="component" value="Unassembled WGS sequence"/>
</dbReference>
<dbReference type="PROSITE" id="PS50198">
    <property type="entry name" value="PPIC_PPIASE_2"/>
    <property type="match status" value="1"/>
</dbReference>
<dbReference type="Gene3D" id="2.60.200.20">
    <property type="match status" value="1"/>
</dbReference>
<reference evidence="6" key="1">
    <citation type="submission" date="2015-09" db="EMBL/GenBank/DDBJ databases">
        <authorList>
            <consortium name="Pathogen Informatics"/>
        </authorList>
    </citation>
    <scope>NUCLEOTIDE SEQUENCE [LARGE SCALE GENOMIC DNA]</scope>
    <source>
        <strain evidence="6">Lake Konstanz</strain>
    </source>
</reference>
<evidence type="ECO:0000256" key="2">
    <source>
        <dbReference type="PROSITE-ProRule" id="PRU00278"/>
    </source>
</evidence>
<keyword evidence="1" id="KW-0694">RNA-binding</keyword>
<dbReference type="PROSITE" id="PS50889">
    <property type="entry name" value="S4"/>
    <property type="match status" value="1"/>
</dbReference>
<dbReference type="AlphaFoldDB" id="A0A0S4J8C1"/>
<dbReference type="Gene3D" id="3.10.50.40">
    <property type="match status" value="1"/>
</dbReference>
<evidence type="ECO:0000256" key="1">
    <source>
        <dbReference type="PROSITE-ProRule" id="PRU00182"/>
    </source>
</evidence>
<dbReference type="Pfam" id="PF00498">
    <property type="entry name" value="FHA"/>
    <property type="match status" value="1"/>
</dbReference>
<dbReference type="EMBL" id="CYKH01001277">
    <property type="protein sequence ID" value="CUG86328.1"/>
    <property type="molecule type" value="Genomic_DNA"/>
</dbReference>
<dbReference type="OMA" id="QRFPYYL"/>
<evidence type="ECO:0000313" key="6">
    <source>
        <dbReference type="Proteomes" id="UP000051952"/>
    </source>
</evidence>
<dbReference type="VEuPathDB" id="TriTrypDB:BSAL_92580"/>
<dbReference type="GO" id="GO:0003755">
    <property type="term" value="F:peptidyl-prolyl cis-trans isomerase activity"/>
    <property type="evidence" value="ECO:0007669"/>
    <property type="project" value="UniProtKB-KW"/>
</dbReference>
<gene>
    <name evidence="5" type="ORF">BSAL_92580</name>
</gene>
<dbReference type="GO" id="GO:0003723">
    <property type="term" value="F:RNA binding"/>
    <property type="evidence" value="ECO:0007669"/>
    <property type="project" value="UniProtKB-KW"/>
</dbReference>
<name>A0A0S4J8C1_BODSA</name>
<dbReference type="InterPro" id="IPR046357">
    <property type="entry name" value="PPIase_dom_sf"/>
</dbReference>
<protein>
    <recommendedName>
        <fullName evidence="7">Peptidylprolyl isomerase</fullName>
    </recommendedName>
</protein>
<dbReference type="Pfam" id="PF00639">
    <property type="entry name" value="Rotamase"/>
    <property type="match status" value="1"/>
</dbReference>
<sequence length="388" mass="41553">MSLEFARRLAAVTQQPLPTTTTAVAAAATTVSQSTTPAATPPLVEQLPSDLVESIPAHIRAAIPVRKLVEQSKYFKIPAWVAIPAVALHLECLREGVRMAPLSLDRYPTYLLGQSPVCDFRLEHTSISRVHAALAYHGEKKCFVVVDLQSTNGVKVNGKRVEAGRPIPLPVDAVLEFGLSARKYVVRKGAASKHGVGLPAEKSLALDKSSSAQLSSTTEVVPVTEEPHQQHAHIPEHAVVAEVSHFVAQQASVVPAPVVPAPLPVVVVARELRHILFKHKDCKNPKSLNPSNKGEVVTRTLSEASALAASIRSLQSVWSEAQFVDATEKFSECSSSKKGGALGVVRPGDFAEDFEMHALQVPVGCVSDPFTTSLGVHLVFCVRLAEGE</sequence>
<dbReference type="FunFam" id="2.60.200.20:FF:000019">
    <property type="entry name" value="Nuclear inhibitor of protein phosphatase"/>
    <property type="match status" value="1"/>
</dbReference>
<proteinExistence type="predicted"/>
<organism evidence="5 6">
    <name type="scientific">Bodo saltans</name>
    <name type="common">Flagellated protozoan</name>
    <dbReference type="NCBI Taxonomy" id="75058"/>
    <lineage>
        <taxon>Eukaryota</taxon>
        <taxon>Discoba</taxon>
        <taxon>Euglenozoa</taxon>
        <taxon>Kinetoplastea</taxon>
        <taxon>Metakinetoplastina</taxon>
        <taxon>Eubodonida</taxon>
        <taxon>Bodonidae</taxon>
        <taxon>Bodo</taxon>
    </lineage>
</organism>
<dbReference type="SUPFAM" id="SSF54534">
    <property type="entry name" value="FKBP-like"/>
    <property type="match status" value="1"/>
</dbReference>
<dbReference type="InterPro" id="IPR000297">
    <property type="entry name" value="PPIase_PpiC"/>
</dbReference>
<dbReference type="SUPFAM" id="SSF49879">
    <property type="entry name" value="SMAD/FHA domain"/>
    <property type="match status" value="1"/>
</dbReference>
<dbReference type="OrthoDB" id="2530521at2759"/>
<keyword evidence="2" id="KW-0697">Rotamase</keyword>
<dbReference type="InterPro" id="IPR000253">
    <property type="entry name" value="FHA_dom"/>
</dbReference>
<keyword evidence="6" id="KW-1185">Reference proteome</keyword>
<dbReference type="CDD" id="cd22675">
    <property type="entry name" value="FHA_Par42-like"/>
    <property type="match status" value="1"/>
</dbReference>
<evidence type="ECO:0000313" key="5">
    <source>
        <dbReference type="EMBL" id="CUG86328.1"/>
    </source>
</evidence>
<feature type="domain" description="PpiC" evidence="4">
    <location>
        <begin position="267"/>
        <end position="383"/>
    </location>
</feature>
<dbReference type="InterPro" id="IPR008984">
    <property type="entry name" value="SMAD_FHA_dom_sf"/>
</dbReference>
<dbReference type="SMART" id="SM00240">
    <property type="entry name" value="FHA"/>
    <property type="match status" value="1"/>
</dbReference>
<keyword evidence="2" id="KW-0413">Isomerase</keyword>